<dbReference type="PANTHER" id="PTHR31642:SF217">
    <property type="entry name" value="OMEGA-HYDROXYPALMITATE O-FERULOYL TRANSFERASE-LIKE ISOFORM X1"/>
    <property type="match status" value="1"/>
</dbReference>
<name>A0AAN9SFJ3_PSOTE</name>
<dbReference type="AlphaFoldDB" id="A0AAN9SFJ3"/>
<dbReference type="InterPro" id="IPR050317">
    <property type="entry name" value="Plant_Fungal_Acyltransferase"/>
</dbReference>
<comment type="similarity">
    <text evidence="1">Belongs to the plant acyltransferase family.</text>
</comment>
<gene>
    <name evidence="2" type="ORF">VNO78_16004</name>
</gene>
<keyword evidence="3" id="KW-1185">Reference proteome</keyword>
<comment type="caution">
    <text evidence="2">The sequence shown here is derived from an EMBL/GenBank/DDBJ whole genome shotgun (WGS) entry which is preliminary data.</text>
</comment>
<reference evidence="2 3" key="1">
    <citation type="submission" date="2024-01" db="EMBL/GenBank/DDBJ databases">
        <title>The genomes of 5 underutilized Papilionoideae crops provide insights into root nodulation and disease resistanc.</title>
        <authorList>
            <person name="Jiang F."/>
        </authorList>
    </citation>
    <scope>NUCLEOTIDE SEQUENCE [LARGE SCALE GENOMIC DNA]</scope>
    <source>
        <strain evidence="2">DUOXIRENSHENG_FW03</strain>
        <tissue evidence="2">Leaves</tissue>
    </source>
</reference>
<dbReference type="Pfam" id="PF02458">
    <property type="entry name" value="Transferase"/>
    <property type="match status" value="1"/>
</dbReference>
<dbReference type="Gene3D" id="3.30.559.10">
    <property type="entry name" value="Chloramphenicol acetyltransferase-like domain"/>
    <property type="match status" value="2"/>
</dbReference>
<evidence type="ECO:0008006" key="4">
    <source>
        <dbReference type="Google" id="ProtNLM"/>
    </source>
</evidence>
<dbReference type="PANTHER" id="PTHR31642">
    <property type="entry name" value="TRICHOTHECENE 3-O-ACETYLTRANSFERASE"/>
    <property type="match status" value="1"/>
</dbReference>
<proteinExistence type="inferred from homology"/>
<dbReference type="EMBL" id="JAYMYS010000004">
    <property type="protein sequence ID" value="KAK7395446.1"/>
    <property type="molecule type" value="Genomic_DNA"/>
</dbReference>
<dbReference type="InterPro" id="IPR023213">
    <property type="entry name" value="CAT-like_dom_sf"/>
</dbReference>
<accession>A0AAN9SFJ3</accession>
<evidence type="ECO:0000256" key="1">
    <source>
        <dbReference type="ARBA" id="ARBA00009861"/>
    </source>
</evidence>
<protein>
    <recommendedName>
        <fullName evidence="4">Omega-hydroxypalmitate O-feruloyl transferase</fullName>
    </recommendedName>
</protein>
<evidence type="ECO:0000313" key="3">
    <source>
        <dbReference type="Proteomes" id="UP001386955"/>
    </source>
</evidence>
<dbReference type="Proteomes" id="UP001386955">
    <property type="component" value="Unassembled WGS sequence"/>
</dbReference>
<evidence type="ECO:0000313" key="2">
    <source>
        <dbReference type="EMBL" id="KAK7395446.1"/>
    </source>
</evidence>
<dbReference type="GO" id="GO:0016747">
    <property type="term" value="F:acyltransferase activity, transferring groups other than amino-acyl groups"/>
    <property type="evidence" value="ECO:0007669"/>
    <property type="project" value="TreeGrafter"/>
</dbReference>
<organism evidence="2 3">
    <name type="scientific">Psophocarpus tetragonolobus</name>
    <name type="common">Winged bean</name>
    <name type="synonym">Dolichos tetragonolobus</name>
    <dbReference type="NCBI Taxonomy" id="3891"/>
    <lineage>
        <taxon>Eukaryota</taxon>
        <taxon>Viridiplantae</taxon>
        <taxon>Streptophyta</taxon>
        <taxon>Embryophyta</taxon>
        <taxon>Tracheophyta</taxon>
        <taxon>Spermatophyta</taxon>
        <taxon>Magnoliopsida</taxon>
        <taxon>eudicotyledons</taxon>
        <taxon>Gunneridae</taxon>
        <taxon>Pentapetalae</taxon>
        <taxon>rosids</taxon>
        <taxon>fabids</taxon>
        <taxon>Fabales</taxon>
        <taxon>Fabaceae</taxon>
        <taxon>Papilionoideae</taxon>
        <taxon>50 kb inversion clade</taxon>
        <taxon>NPAAA clade</taxon>
        <taxon>indigoferoid/millettioid clade</taxon>
        <taxon>Phaseoleae</taxon>
        <taxon>Psophocarpus</taxon>
    </lineage>
</organism>
<sequence>MLILWTWSGLPVIFQNSFFGYIPIELVEKVVIVPEQPTPRKRMFLSNIDLSLVVYQDSASFFDPPSTQMSFNEICGKLYNAISKMLVHYDFMAGRLVPSLEETHRFEIDCNGAGLVVAAARTDRKLSEFGVISAPNPELRELVVFLHEGVDQETELKDKPLASLQLTQFGCGSLALASRYNHCTLDGFAVRDFEVNLGALTRGDDLIIVPNADRTLLRARNPPKITHPHFEYSKSTETHNLFTLRGKSGTNVTQSLPGNQIHVLHLSPQKIASLKKKAMNDNSLKNTTTFQVVAAKIWKARSIAIKIPDEKVSTMLFPVDVRKRVVPELPDGFTGNALVPGFARATVKELKELEDACHIRKVQEGVERLDDEYIKSGLDWLEVNKGAPCIEDSFSLVSWWRLGLEEKLFAWGRLMCATPLTVKPGLVMLLPGPHDQGGLNICLDLPQDQMEEFSRIMLEV</sequence>